<reference evidence="10" key="1">
    <citation type="submission" date="2018-02" db="EMBL/GenBank/DDBJ databases">
        <authorList>
            <person name="Cohen D.B."/>
            <person name="Kent A.D."/>
        </authorList>
    </citation>
    <scope>NUCLEOTIDE SEQUENCE</scope>
</reference>
<dbReference type="GO" id="GO:0016020">
    <property type="term" value="C:membrane"/>
    <property type="evidence" value="ECO:0007669"/>
    <property type="project" value="UniProtKB-SubCell"/>
</dbReference>
<sequence length="406" mass="45250">MNIASPSLEDIAGPAVTRAWGWLKSLPEKLWAKVDEVAKDIKKLGRDDPRRIHPFAKRATLGKGLNRMLATLSAGALAVGVHHLATLSGEKGEPWVLGFFVFITVQSIQTGYMVDAAATVTFFRFFPTMKARYDYGLLIFILTFALVTVSSYREDKVIQMGHQRVTTIILGSFIAIVICICIYPVWIGEELQNLVANNMEKLGNFLEGYGGEYFKISEHGQHVDDKSFLQGYKSALTSKNSEETMANLARWELWHHRFGFLHPWKQYVQVGTLTRQCAYKIEALNSYLNSEIQTPNEFGRKIQEPCTQICSESGKALRELASAVKKLTQPTSVNVHIEKSKMATENLKSMLNSRLLEDANLQEVMQSAAVALILIDVVPCIMKIADAVHNLASLANFKAPAARVSP</sequence>
<evidence type="ECO:0008006" key="11">
    <source>
        <dbReference type="Google" id="ProtNLM"/>
    </source>
</evidence>
<dbReference type="PANTHER" id="PTHR31086">
    <property type="entry name" value="ALUMINUM-ACTIVATED MALATE TRANSPORTER 10"/>
    <property type="match status" value="1"/>
</dbReference>
<dbReference type="GO" id="GO:0034220">
    <property type="term" value="P:monoatomic ion transmembrane transport"/>
    <property type="evidence" value="ECO:0007669"/>
    <property type="project" value="UniProtKB-KW"/>
</dbReference>
<evidence type="ECO:0000256" key="4">
    <source>
        <dbReference type="ARBA" id="ARBA00022692"/>
    </source>
</evidence>
<feature type="transmembrane region" description="Helical" evidence="9">
    <location>
        <begin position="165"/>
        <end position="186"/>
    </location>
</feature>
<protein>
    <recommendedName>
        <fullName evidence="11">Aluminum-activated malate transporter</fullName>
    </recommendedName>
</protein>
<gene>
    <name evidence="10" type="ORF">FSB_LOCUS16657</name>
</gene>
<organism evidence="10">
    <name type="scientific">Fagus sylvatica</name>
    <name type="common">Beechnut</name>
    <dbReference type="NCBI Taxonomy" id="28930"/>
    <lineage>
        <taxon>Eukaryota</taxon>
        <taxon>Viridiplantae</taxon>
        <taxon>Streptophyta</taxon>
        <taxon>Embryophyta</taxon>
        <taxon>Tracheophyta</taxon>
        <taxon>Spermatophyta</taxon>
        <taxon>Magnoliopsida</taxon>
        <taxon>eudicotyledons</taxon>
        <taxon>Gunneridae</taxon>
        <taxon>Pentapetalae</taxon>
        <taxon>rosids</taxon>
        <taxon>fabids</taxon>
        <taxon>Fagales</taxon>
        <taxon>Fagaceae</taxon>
        <taxon>Fagus</taxon>
    </lineage>
</organism>
<evidence type="ECO:0000313" key="10">
    <source>
        <dbReference type="EMBL" id="SPC88775.1"/>
    </source>
</evidence>
<name>A0A2N9FNQ1_FAGSY</name>
<keyword evidence="5 9" id="KW-1133">Transmembrane helix</keyword>
<keyword evidence="6" id="KW-0406">Ion transport</keyword>
<dbReference type="InterPro" id="IPR020966">
    <property type="entry name" value="ALMT"/>
</dbReference>
<evidence type="ECO:0000256" key="8">
    <source>
        <dbReference type="ARBA" id="ARBA00023303"/>
    </source>
</evidence>
<evidence type="ECO:0000256" key="9">
    <source>
        <dbReference type="SAM" id="Phobius"/>
    </source>
</evidence>
<evidence type="ECO:0000256" key="7">
    <source>
        <dbReference type="ARBA" id="ARBA00023136"/>
    </source>
</evidence>
<dbReference type="Pfam" id="PF11744">
    <property type="entry name" value="ALMT"/>
    <property type="match status" value="1"/>
</dbReference>
<keyword evidence="3" id="KW-0813">Transport</keyword>
<accession>A0A2N9FNQ1</accession>
<keyword evidence="7 9" id="KW-0472">Membrane</keyword>
<keyword evidence="8" id="KW-0407">Ion channel</keyword>
<evidence type="ECO:0000256" key="2">
    <source>
        <dbReference type="ARBA" id="ARBA00007079"/>
    </source>
</evidence>
<comment type="subcellular location">
    <subcellularLocation>
        <location evidence="1">Membrane</location>
        <topology evidence="1">Multi-pass membrane protein</topology>
    </subcellularLocation>
</comment>
<dbReference type="EMBL" id="OIVN01001017">
    <property type="protein sequence ID" value="SPC88775.1"/>
    <property type="molecule type" value="Genomic_DNA"/>
</dbReference>
<evidence type="ECO:0000256" key="5">
    <source>
        <dbReference type="ARBA" id="ARBA00022989"/>
    </source>
</evidence>
<keyword evidence="4 9" id="KW-0812">Transmembrane</keyword>
<proteinExistence type="inferred from homology"/>
<comment type="similarity">
    <text evidence="2">Belongs to the aromatic acid exporter (TC 2.A.85) family.</text>
</comment>
<evidence type="ECO:0000256" key="1">
    <source>
        <dbReference type="ARBA" id="ARBA00004141"/>
    </source>
</evidence>
<dbReference type="AlphaFoldDB" id="A0A2N9FNQ1"/>
<evidence type="ECO:0000256" key="3">
    <source>
        <dbReference type="ARBA" id="ARBA00022448"/>
    </source>
</evidence>
<feature type="transmembrane region" description="Helical" evidence="9">
    <location>
        <begin position="135"/>
        <end position="153"/>
    </location>
</feature>
<evidence type="ECO:0000256" key="6">
    <source>
        <dbReference type="ARBA" id="ARBA00023065"/>
    </source>
</evidence>
<dbReference type="GO" id="GO:0015743">
    <property type="term" value="P:malate transport"/>
    <property type="evidence" value="ECO:0007669"/>
    <property type="project" value="InterPro"/>
</dbReference>